<dbReference type="AlphaFoldDB" id="A0A1L8TPR7"/>
<sequence>MGAELNQRLFSAADNLRSKMDASEYKNYLLGLIFYKYLSDKLLQQVVLLADESLEKYDSVEKQTQLFKELLSDEESREDLVATNE</sequence>
<gene>
    <name evidence="4" type="ORF">RV04_GL001487</name>
</gene>
<dbReference type="STRING" id="249189.RV04_GL001487"/>
<evidence type="ECO:0000256" key="2">
    <source>
        <dbReference type="ARBA" id="ARBA00022747"/>
    </source>
</evidence>
<dbReference type="EMBL" id="JXKQ01000003">
    <property type="protein sequence ID" value="OJG46321.1"/>
    <property type="molecule type" value="Genomic_DNA"/>
</dbReference>
<proteinExistence type="inferred from homology"/>
<dbReference type="InterPro" id="IPR022749">
    <property type="entry name" value="D12N6_MeTrfase_N"/>
</dbReference>
<dbReference type="RefSeq" id="WP_245791049.1">
    <property type="nucleotide sequence ID" value="NZ_JBHSHK010000001.1"/>
</dbReference>
<accession>A0A1L8TPR7</accession>
<evidence type="ECO:0000259" key="3">
    <source>
        <dbReference type="Pfam" id="PF12161"/>
    </source>
</evidence>
<organism evidence="4 5">
    <name type="scientific">Enterococcus hermanniensis</name>
    <dbReference type="NCBI Taxonomy" id="249189"/>
    <lineage>
        <taxon>Bacteria</taxon>
        <taxon>Bacillati</taxon>
        <taxon>Bacillota</taxon>
        <taxon>Bacilli</taxon>
        <taxon>Lactobacillales</taxon>
        <taxon>Enterococcaceae</taxon>
        <taxon>Enterococcus</taxon>
    </lineage>
</organism>
<dbReference type="SUPFAM" id="SSF53335">
    <property type="entry name" value="S-adenosyl-L-methionine-dependent methyltransferases"/>
    <property type="match status" value="1"/>
</dbReference>
<dbReference type="Gene3D" id="1.20.1260.30">
    <property type="match status" value="1"/>
</dbReference>
<evidence type="ECO:0000313" key="4">
    <source>
        <dbReference type="EMBL" id="OJG46321.1"/>
    </source>
</evidence>
<evidence type="ECO:0000256" key="1">
    <source>
        <dbReference type="ARBA" id="ARBA00006594"/>
    </source>
</evidence>
<comment type="similarity">
    <text evidence="1">Belongs to the N(4)/N(6)-methyltransferase family.</text>
</comment>
<keyword evidence="2" id="KW-0680">Restriction system</keyword>
<comment type="caution">
    <text evidence="4">The sequence shown here is derived from an EMBL/GenBank/DDBJ whole genome shotgun (WGS) entry which is preliminary data.</text>
</comment>
<dbReference type="Pfam" id="PF12161">
    <property type="entry name" value="HsdM_N"/>
    <property type="match status" value="1"/>
</dbReference>
<feature type="domain" description="N6 adenine-specific DNA methyltransferase N-terminal" evidence="3">
    <location>
        <begin position="5"/>
        <end position="68"/>
    </location>
</feature>
<dbReference type="GO" id="GO:0009307">
    <property type="term" value="P:DNA restriction-modification system"/>
    <property type="evidence" value="ECO:0007669"/>
    <property type="project" value="UniProtKB-KW"/>
</dbReference>
<evidence type="ECO:0000313" key="5">
    <source>
        <dbReference type="Proteomes" id="UP000182077"/>
    </source>
</evidence>
<reference evidence="4 5" key="1">
    <citation type="submission" date="2014-12" db="EMBL/GenBank/DDBJ databases">
        <title>Draft genome sequences of 29 type strains of Enterococci.</title>
        <authorList>
            <person name="Zhong Z."/>
            <person name="Sun Z."/>
            <person name="Liu W."/>
            <person name="Zhang W."/>
            <person name="Zhang H."/>
        </authorList>
    </citation>
    <scope>NUCLEOTIDE SEQUENCE [LARGE SCALE GENOMIC DNA]</scope>
    <source>
        <strain evidence="4 5">DSM 17122</strain>
    </source>
</reference>
<dbReference type="InterPro" id="IPR029063">
    <property type="entry name" value="SAM-dependent_MTases_sf"/>
</dbReference>
<dbReference type="Proteomes" id="UP000182077">
    <property type="component" value="Unassembled WGS sequence"/>
</dbReference>
<protein>
    <recommendedName>
        <fullName evidence="3">N6 adenine-specific DNA methyltransferase N-terminal domain-containing protein</fullName>
    </recommendedName>
</protein>
<keyword evidence="5" id="KW-1185">Reference proteome</keyword>
<name>A0A1L8TPR7_9ENTE</name>
<dbReference type="InterPro" id="IPR038333">
    <property type="entry name" value="T1MK-like_N_sf"/>
</dbReference>